<dbReference type="PANTHER" id="PTHR24198:SF165">
    <property type="entry name" value="ANKYRIN REPEAT-CONTAINING PROTEIN-RELATED"/>
    <property type="match status" value="1"/>
</dbReference>
<protein>
    <recommendedName>
        <fullName evidence="6">Ankyrin repeat protein</fullName>
    </recommendedName>
</protein>
<dbReference type="PROSITE" id="PS50297">
    <property type="entry name" value="ANK_REP_REGION"/>
    <property type="match status" value="2"/>
</dbReference>
<evidence type="ECO:0008006" key="6">
    <source>
        <dbReference type="Google" id="ProtNLM"/>
    </source>
</evidence>
<sequence>MLATAAQMAALKAGRQQRKLYHEQQERLEQEDRHRSQYPPKLHFRDRFHAEGRSSASGLVQKPFQNGLDPDTLWTFEDIIDPNPTTAPNQYAYTWQRWNTPLHLALLCFDYESARVILHHGGDPNIYNGEGRTAIHEAIKRQSLEGIRFLIRHGADPNRASQDGLVPLHAALYEGDEETFFVLLEEGAILEAAAYYEWSITDLALLASEKSILQRLLSDEYRQLPTPLMRSVGASSRPMSQDMAILAKRILAVVSSNQVLPEKALYETYQHLCSRLNISRNQRWDVDAVNDLVDNIMGSLHGVSQIPRLALGESFCPECLEIQKFIERFSRDKAAAKYEAYGKVAGFHTNKQELDNCALSGCPVCLTISDKFRELDEKGENGQNHELSPIALNLLPQPEYLIEEALDPRRINLFTAQVGDSKSLRANFDLRPYDTGFETHQEDPLSRCDDTSTGSPKALSVAKQWLQICKTSPKHSFCRDTYGPSGTCSS</sequence>
<dbReference type="SUPFAM" id="SSF48403">
    <property type="entry name" value="Ankyrin repeat"/>
    <property type="match status" value="1"/>
</dbReference>
<dbReference type="SMART" id="SM00248">
    <property type="entry name" value="ANK"/>
    <property type="match status" value="3"/>
</dbReference>
<evidence type="ECO:0000256" key="1">
    <source>
        <dbReference type="ARBA" id="ARBA00022737"/>
    </source>
</evidence>
<evidence type="ECO:0000313" key="4">
    <source>
        <dbReference type="EMBL" id="KAK1856792.1"/>
    </source>
</evidence>
<dbReference type="InterPro" id="IPR002110">
    <property type="entry name" value="Ankyrin_rpt"/>
</dbReference>
<keyword evidence="2 3" id="KW-0040">ANK repeat</keyword>
<dbReference type="PANTHER" id="PTHR24198">
    <property type="entry name" value="ANKYRIN REPEAT AND PROTEIN KINASE DOMAIN-CONTAINING PROTEIN"/>
    <property type="match status" value="1"/>
</dbReference>
<feature type="repeat" description="ANK" evidence="3">
    <location>
        <begin position="130"/>
        <end position="162"/>
    </location>
</feature>
<dbReference type="AlphaFoldDB" id="A0AAD9B068"/>
<dbReference type="Gene3D" id="1.25.40.20">
    <property type="entry name" value="Ankyrin repeat-containing domain"/>
    <property type="match status" value="1"/>
</dbReference>
<gene>
    <name evidence="4" type="ORF">CCHR01_00555</name>
</gene>
<accession>A0AAD9B068</accession>
<proteinExistence type="predicted"/>
<dbReference type="PROSITE" id="PS50088">
    <property type="entry name" value="ANK_REPEAT"/>
    <property type="match status" value="3"/>
</dbReference>
<feature type="repeat" description="ANK" evidence="3">
    <location>
        <begin position="163"/>
        <end position="195"/>
    </location>
</feature>
<reference evidence="4" key="1">
    <citation type="submission" date="2023-01" db="EMBL/GenBank/DDBJ databases">
        <title>Colletotrichum chrysophilum M932 genome sequence.</title>
        <authorList>
            <person name="Baroncelli R."/>
        </authorList>
    </citation>
    <scope>NUCLEOTIDE SEQUENCE</scope>
    <source>
        <strain evidence="4">M932</strain>
    </source>
</reference>
<keyword evidence="5" id="KW-1185">Reference proteome</keyword>
<evidence type="ECO:0000256" key="2">
    <source>
        <dbReference type="ARBA" id="ARBA00023043"/>
    </source>
</evidence>
<dbReference type="Proteomes" id="UP001243330">
    <property type="component" value="Unassembled WGS sequence"/>
</dbReference>
<dbReference type="Pfam" id="PF12796">
    <property type="entry name" value="Ank_2"/>
    <property type="match status" value="1"/>
</dbReference>
<organism evidence="4 5">
    <name type="scientific">Colletotrichum chrysophilum</name>
    <dbReference type="NCBI Taxonomy" id="1836956"/>
    <lineage>
        <taxon>Eukaryota</taxon>
        <taxon>Fungi</taxon>
        <taxon>Dikarya</taxon>
        <taxon>Ascomycota</taxon>
        <taxon>Pezizomycotina</taxon>
        <taxon>Sordariomycetes</taxon>
        <taxon>Hypocreomycetidae</taxon>
        <taxon>Glomerellales</taxon>
        <taxon>Glomerellaceae</taxon>
        <taxon>Colletotrichum</taxon>
        <taxon>Colletotrichum gloeosporioides species complex</taxon>
    </lineage>
</organism>
<evidence type="ECO:0000256" key="3">
    <source>
        <dbReference type="PROSITE-ProRule" id="PRU00023"/>
    </source>
</evidence>
<comment type="caution">
    <text evidence="4">The sequence shown here is derived from an EMBL/GenBank/DDBJ whole genome shotgun (WGS) entry which is preliminary data.</text>
</comment>
<dbReference type="InterPro" id="IPR036770">
    <property type="entry name" value="Ankyrin_rpt-contain_sf"/>
</dbReference>
<dbReference type="EMBL" id="JAQOWY010000005">
    <property type="protein sequence ID" value="KAK1856792.1"/>
    <property type="molecule type" value="Genomic_DNA"/>
</dbReference>
<evidence type="ECO:0000313" key="5">
    <source>
        <dbReference type="Proteomes" id="UP001243330"/>
    </source>
</evidence>
<name>A0AAD9B068_9PEZI</name>
<feature type="repeat" description="ANK" evidence="3">
    <location>
        <begin position="97"/>
        <end position="129"/>
    </location>
</feature>
<keyword evidence="1" id="KW-0677">Repeat</keyword>